<keyword evidence="5" id="KW-1133">Transmembrane helix</keyword>
<evidence type="ECO:0000256" key="1">
    <source>
        <dbReference type="ARBA" id="ARBA00022729"/>
    </source>
</evidence>
<keyword evidence="8" id="KW-1185">Reference proteome</keyword>
<evidence type="ECO:0000256" key="4">
    <source>
        <dbReference type="PROSITE-ProRule" id="PRU00302"/>
    </source>
</evidence>
<dbReference type="PANTHER" id="PTHR45656">
    <property type="entry name" value="PROTEIN CBR-CLEC-78"/>
    <property type="match status" value="1"/>
</dbReference>
<feature type="domain" description="Sushi" evidence="6">
    <location>
        <begin position="288"/>
        <end position="344"/>
    </location>
</feature>
<dbReference type="SMART" id="SM00032">
    <property type="entry name" value="CCP"/>
    <property type="match status" value="6"/>
</dbReference>
<dbReference type="EMBL" id="BPLQ01008447">
    <property type="protein sequence ID" value="GIY37390.1"/>
    <property type="molecule type" value="Genomic_DNA"/>
</dbReference>
<feature type="transmembrane region" description="Helical" evidence="5">
    <location>
        <begin position="12"/>
        <end position="31"/>
    </location>
</feature>
<dbReference type="InterPro" id="IPR035976">
    <property type="entry name" value="Sushi/SCR/CCP_sf"/>
</dbReference>
<dbReference type="InterPro" id="IPR051277">
    <property type="entry name" value="SEZ6_CSMD_C4BPB_Regulators"/>
</dbReference>
<evidence type="ECO:0000256" key="5">
    <source>
        <dbReference type="SAM" id="Phobius"/>
    </source>
</evidence>
<evidence type="ECO:0000259" key="6">
    <source>
        <dbReference type="PROSITE" id="PS50923"/>
    </source>
</evidence>
<evidence type="ECO:0000313" key="8">
    <source>
        <dbReference type="Proteomes" id="UP001054837"/>
    </source>
</evidence>
<feature type="transmembrane region" description="Helical" evidence="5">
    <location>
        <begin position="435"/>
        <end position="456"/>
    </location>
</feature>
<dbReference type="InterPro" id="IPR000436">
    <property type="entry name" value="Sushi_SCR_CCP_dom"/>
</dbReference>
<reference evidence="7 8" key="1">
    <citation type="submission" date="2021-06" db="EMBL/GenBank/DDBJ databases">
        <title>Caerostris darwini draft genome.</title>
        <authorList>
            <person name="Kono N."/>
            <person name="Arakawa K."/>
        </authorList>
    </citation>
    <scope>NUCLEOTIDE SEQUENCE [LARGE SCALE GENOMIC DNA]</scope>
</reference>
<sequence>MCLYLFFYYFKMMIILRSVIYFNVAFIFLAIPTTIADQFCGKPPDIKNGEALLETFHTDFPVGTNIGYRCFDGYILNTIGNSYAVCLNDNETSFWQPAVISCEPVCNHLPTLNNGKLQLEGRTPPFMPGDSIQYTCDQGYISEQNPKVICTNEDGVANWTRTENACRLLVISCNDPGYIENARRIGHVFTFPNNITYVCNEGYKLIGTAVRYCSSKGQWLPNSSPLCEAIICPILPDPLNGKVISSQRRLHAVATYECDRRFNLSGNAERVCQEDGSWSGDIPTCKEITCFDPGDLLHGRVIPQQRFHKAGDLVIFKCKYDFHQTTSKCLETGEWSKRPPLCPGPSTTETSRFPTVTPDIGTGDYNIRKASCDDPGKIKNGERIFVGLSINSTVTYTCDEGYELRGKATLLCMENGKWDLDKLPICVKPLSVPSIIGIILGVVILIAIGVAGYFWYRWREKKIQGYGDKSKALTADATDLEEIAGLESGKKPIPVTVL</sequence>
<evidence type="ECO:0000313" key="7">
    <source>
        <dbReference type="EMBL" id="GIY37390.1"/>
    </source>
</evidence>
<dbReference type="SUPFAM" id="SSF57535">
    <property type="entry name" value="Complement control module/SCR domain"/>
    <property type="match status" value="6"/>
</dbReference>
<accession>A0AAV4SUD8</accession>
<gene>
    <name evidence="7" type="primary">C4bpa</name>
    <name evidence="7" type="ORF">CDAR_242971</name>
</gene>
<dbReference type="CDD" id="cd00033">
    <property type="entry name" value="CCP"/>
    <property type="match status" value="6"/>
</dbReference>
<dbReference type="PROSITE" id="PS50923">
    <property type="entry name" value="SUSHI"/>
    <property type="match status" value="5"/>
</dbReference>
<keyword evidence="3 4" id="KW-1015">Disulfide bond</keyword>
<feature type="domain" description="Sushi" evidence="6">
    <location>
        <begin position="370"/>
        <end position="428"/>
    </location>
</feature>
<name>A0AAV4SUD8_9ARAC</name>
<protein>
    <submittedName>
        <fullName evidence="7">C4b-binding protein</fullName>
    </submittedName>
</protein>
<proteinExistence type="predicted"/>
<comment type="caution">
    <text evidence="4">Lacks conserved residue(s) required for the propagation of feature annotation.</text>
</comment>
<keyword evidence="1" id="KW-0732">Signal</keyword>
<dbReference type="Gene3D" id="2.10.70.10">
    <property type="entry name" value="Complement Module, domain 1"/>
    <property type="match status" value="6"/>
</dbReference>
<evidence type="ECO:0000256" key="3">
    <source>
        <dbReference type="ARBA" id="ARBA00023157"/>
    </source>
</evidence>
<organism evidence="7 8">
    <name type="scientific">Caerostris darwini</name>
    <dbReference type="NCBI Taxonomy" id="1538125"/>
    <lineage>
        <taxon>Eukaryota</taxon>
        <taxon>Metazoa</taxon>
        <taxon>Ecdysozoa</taxon>
        <taxon>Arthropoda</taxon>
        <taxon>Chelicerata</taxon>
        <taxon>Arachnida</taxon>
        <taxon>Araneae</taxon>
        <taxon>Araneomorphae</taxon>
        <taxon>Entelegynae</taxon>
        <taxon>Araneoidea</taxon>
        <taxon>Araneidae</taxon>
        <taxon>Caerostris</taxon>
    </lineage>
</organism>
<feature type="domain" description="Sushi" evidence="6">
    <location>
        <begin position="38"/>
        <end position="104"/>
    </location>
</feature>
<feature type="domain" description="Sushi" evidence="6">
    <location>
        <begin position="171"/>
        <end position="229"/>
    </location>
</feature>
<dbReference type="Pfam" id="PF00084">
    <property type="entry name" value="Sushi"/>
    <property type="match status" value="6"/>
</dbReference>
<evidence type="ECO:0000256" key="2">
    <source>
        <dbReference type="ARBA" id="ARBA00022737"/>
    </source>
</evidence>
<dbReference type="AlphaFoldDB" id="A0AAV4SUD8"/>
<feature type="disulfide bond" evidence="4">
    <location>
        <begin position="258"/>
        <end position="285"/>
    </location>
</feature>
<dbReference type="PANTHER" id="PTHR45656:SF4">
    <property type="entry name" value="PROTEIN CBR-CLEC-78"/>
    <property type="match status" value="1"/>
</dbReference>
<feature type="domain" description="Sushi" evidence="6">
    <location>
        <begin position="230"/>
        <end position="287"/>
    </location>
</feature>
<keyword evidence="5" id="KW-0812">Transmembrane</keyword>
<comment type="caution">
    <text evidence="7">The sequence shown here is derived from an EMBL/GenBank/DDBJ whole genome shotgun (WGS) entry which is preliminary data.</text>
</comment>
<keyword evidence="2" id="KW-0677">Repeat</keyword>
<dbReference type="Proteomes" id="UP001054837">
    <property type="component" value="Unassembled WGS sequence"/>
</dbReference>
<keyword evidence="4" id="KW-0768">Sushi</keyword>
<keyword evidence="5" id="KW-0472">Membrane</keyword>